<proteinExistence type="predicted"/>
<comment type="caution">
    <text evidence="1">The sequence shown here is derived from an EMBL/GenBank/DDBJ whole genome shotgun (WGS) entry which is preliminary data.</text>
</comment>
<feature type="non-terminal residue" evidence="1">
    <location>
        <position position="71"/>
    </location>
</feature>
<reference evidence="1 2" key="1">
    <citation type="journal article" date="2021" name="Plant Biotechnol. J.">
        <title>Multi-omics assisted identification of the key and species-specific regulatory components of drought-tolerant mechanisms in Gossypium stocksii.</title>
        <authorList>
            <person name="Yu D."/>
            <person name="Ke L."/>
            <person name="Zhang D."/>
            <person name="Wu Y."/>
            <person name="Sun Y."/>
            <person name="Mei J."/>
            <person name="Sun J."/>
            <person name="Sun Y."/>
        </authorList>
    </citation>
    <scope>NUCLEOTIDE SEQUENCE [LARGE SCALE GENOMIC DNA]</scope>
    <source>
        <strain evidence="2">cv. E1</strain>
        <tissue evidence="1">Leaf</tissue>
    </source>
</reference>
<dbReference type="Proteomes" id="UP000828251">
    <property type="component" value="Unassembled WGS sequence"/>
</dbReference>
<accession>A0A9D3ZMX2</accession>
<keyword evidence="2" id="KW-1185">Reference proteome</keyword>
<dbReference type="AlphaFoldDB" id="A0A9D3ZMX2"/>
<gene>
    <name evidence="1" type="ORF">J1N35_038728</name>
</gene>
<name>A0A9D3ZMX2_9ROSI</name>
<protein>
    <submittedName>
        <fullName evidence="1">Uncharacterized protein</fullName>
    </submittedName>
</protein>
<evidence type="ECO:0000313" key="2">
    <source>
        <dbReference type="Proteomes" id="UP000828251"/>
    </source>
</evidence>
<evidence type="ECO:0000313" key="1">
    <source>
        <dbReference type="EMBL" id="KAH1047944.1"/>
    </source>
</evidence>
<dbReference type="OrthoDB" id="1936739at2759"/>
<organism evidence="1 2">
    <name type="scientific">Gossypium stocksii</name>
    <dbReference type="NCBI Taxonomy" id="47602"/>
    <lineage>
        <taxon>Eukaryota</taxon>
        <taxon>Viridiplantae</taxon>
        <taxon>Streptophyta</taxon>
        <taxon>Embryophyta</taxon>
        <taxon>Tracheophyta</taxon>
        <taxon>Spermatophyta</taxon>
        <taxon>Magnoliopsida</taxon>
        <taxon>eudicotyledons</taxon>
        <taxon>Gunneridae</taxon>
        <taxon>Pentapetalae</taxon>
        <taxon>rosids</taxon>
        <taxon>malvids</taxon>
        <taxon>Malvales</taxon>
        <taxon>Malvaceae</taxon>
        <taxon>Malvoideae</taxon>
        <taxon>Gossypium</taxon>
    </lineage>
</organism>
<dbReference type="EMBL" id="JAIQCV010000011">
    <property type="protein sequence ID" value="KAH1047944.1"/>
    <property type="molecule type" value="Genomic_DNA"/>
</dbReference>
<sequence>MDGDAVTSTSSIADPAVLYYHFLGRSLGDGTSKFTSLKFPQLRENFETLPGYAAEMEKIHAARAYILRLIG</sequence>